<comment type="function">
    <text evidence="6">This protein is one of the early assembly proteins of the 50S ribosomal subunit, although it is not seen to bind rRNA by itself. It is important during the early stages of 50S assembly.</text>
</comment>
<dbReference type="InterPro" id="IPR005823">
    <property type="entry name" value="Ribosomal_uL13_bac-type"/>
</dbReference>
<dbReference type="Pfam" id="PF00572">
    <property type="entry name" value="Ribosomal_L13"/>
    <property type="match status" value="1"/>
</dbReference>
<evidence type="ECO:0000313" key="7">
    <source>
        <dbReference type="EMBL" id="SEI83030.1"/>
    </source>
</evidence>
<accession>A0A975W7D3</accession>
<keyword evidence="8" id="KW-1185">Reference proteome</keyword>
<dbReference type="PANTHER" id="PTHR11545">
    <property type="entry name" value="RIBOSOMAL PROTEIN L13"/>
    <property type="match status" value="1"/>
</dbReference>
<comment type="subunit">
    <text evidence="2 6">Part of the 50S ribosomal subunit.</text>
</comment>
<dbReference type="PIRSF" id="PIRSF002181">
    <property type="entry name" value="Ribosomal_L13"/>
    <property type="match status" value="1"/>
</dbReference>
<name>A0A975W7D3_9RHOB</name>
<dbReference type="GO" id="GO:0022625">
    <property type="term" value="C:cytosolic large ribosomal subunit"/>
    <property type="evidence" value="ECO:0007669"/>
    <property type="project" value="TreeGrafter"/>
</dbReference>
<dbReference type="GeneID" id="80817016"/>
<sequence length="154" mass="17231">MKTFSATPADIEKKWIVIDAEGVVLGRLASIVATRLRGKHKPSFTPHMDCGDNVIIVNADKVQLTGKKREENHYWHTGHPGGIKSRTKQQILEGAHPERVVTLAVKRMLPGNRLARQQMTNLRVYAGTEHPHEAQSPEVLDVKNMNSKNTRVAK</sequence>
<comment type="caution">
    <text evidence="7">The sequence shown here is derived from an EMBL/GenBank/DDBJ whole genome shotgun (WGS) entry which is preliminary data.</text>
</comment>
<dbReference type="AlphaFoldDB" id="A0A975W7D3"/>
<evidence type="ECO:0000256" key="5">
    <source>
        <dbReference type="ARBA" id="ARBA00035201"/>
    </source>
</evidence>
<dbReference type="Gene3D" id="3.90.1180.10">
    <property type="entry name" value="Ribosomal protein L13"/>
    <property type="match status" value="1"/>
</dbReference>
<keyword evidence="4 6" id="KW-0687">Ribonucleoprotein</keyword>
<organism evidence="7 8">
    <name type="scientific">Marinovum algicola</name>
    <dbReference type="NCBI Taxonomy" id="42444"/>
    <lineage>
        <taxon>Bacteria</taxon>
        <taxon>Pseudomonadati</taxon>
        <taxon>Pseudomonadota</taxon>
        <taxon>Alphaproteobacteria</taxon>
        <taxon>Rhodobacterales</taxon>
        <taxon>Roseobacteraceae</taxon>
        <taxon>Marinovum</taxon>
    </lineage>
</organism>
<evidence type="ECO:0000256" key="2">
    <source>
        <dbReference type="ARBA" id="ARBA00011838"/>
    </source>
</evidence>
<dbReference type="GO" id="GO:0003729">
    <property type="term" value="F:mRNA binding"/>
    <property type="evidence" value="ECO:0007669"/>
    <property type="project" value="UniProtKB-ARBA"/>
</dbReference>
<dbReference type="GO" id="GO:0006412">
    <property type="term" value="P:translation"/>
    <property type="evidence" value="ECO:0007669"/>
    <property type="project" value="UniProtKB-UniRule"/>
</dbReference>
<evidence type="ECO:0000256" key="4">
    <source>
        <dbReference type="ARBA" id="ARBA00023274"/>
    </source>
</evidence>
<proteinExistence type="inferred from homology"/>
<gene>
    <name evidence="6" type="primary">rplM</name>
    <name evidence="7" type="ORF">SAMN04487940_102145</name>
</gene>
<evidence type="ECO:0000256" key="1">
    <source>
        <dbReference type="ARBA" id="ARBA00006227"/>
    </source>
</evidence>
<dbReference type="InterPro" id="IPR036899">
    <property type="entry name" value="Ribosomal_uL13_sf"/>
</dbReference>
<dbReference type="RefSeq" id="WP_048531085.1">
    <property type="nucleotide sequence ID" value="NZ_CATLQZ010000001.1"/>
</dbReference>
<dbReference type="NCBIfam" id="TIGR01066">
    <property type="entry name" value="rplM_bact"/>
    <property type="match status" value="1"/>
</dbReference>
<dbReference type="HAMAP" id="MF_01366">
    <property type="entry name" value="Ribosomal_uL13"/>
    <property type="match status" value="1"/>
</dbReference>
<evidence type="ECO:0000313" key="8">
    <source>
        <dbReference type="Proteomes" id="UP000182932"/>
    </source>
</evidence>
<dbReference type="FunFam" id="3.90.1180.10:FF:000001">
    <property type="entry name" value="50S ribosomal protein L13"/>
    <property type="match status" value="1"/>
</dbReference>
<dbReference type="GO" id="GO:0017148">
    <property type="term" value="P:negative regulation of translation"/>
    <property type="evidence" value="ECO:0007669"/>
    <property type="project" value="TreeGrafter"/>
</dbReference>
<keyword evidence="3 6" id="KW-0689">Ribosomal protein</keyword>
<dbReference type="EMBL" id="FNYY01000002">
    <property type="protein sequence ID" value="SEI83030.1"/>
    <property type="molecule type" value="Genomic_DNA"/>
</dbReference>
<dbReference type="PANTHER" id="PTHR11545:SF2">
    <property type="entry name" value="LARGE RIBOSOMAL SUBUNIT PROTEIN UL13M"/>
    <property type="match status" value="1"/>
</dbReference>
<evidence type="ECO:0000256" key="3">
    <source>
        <dbReference type="ARBA" id="ARBA00022980"/>
    </source>
</evidence>
<protein>
    <recommendedName>
        <fullName evidence="5 6">Large ribosomal subunit protein uL13</fullName>
    </recommendedName>
</protein>
<dbReference type="SUPFAM" id="SSF52161">
    <property type="entry name" value="Ribosomal protein L13"/>
    <property type="match status" value="1"/>
</dbReference>
<comment type="similarity">
    <text evidence="1 6">Belongs to the universal ribosomal protein uL13 family.</text>
</comment>
<dbReference type="InterPro" id="IPR005822">
    <property type="entry name" value="Ribosomal_uL13"/>
</dbReference>
<evidence type="ECO:0000256" key="6">
    <source>
        <dbReference type="HAMAP-Rule" id="MF_01366"/>
    </source>
</evidence>
<reference evidence="7 8" key="1">
    <citation type="submission" date="2016-10" db="EMBL/GenBank/DDBJ databases">
        <authorList>
            <person name="Varghese N."/>
            <person name="Submissions S."/>
        </authorList>
    </citation>
    <scope>NUCLEOTIDE SEQUENCE [LARGE SCALE GENOMIC DNA]</scope>
    <source>
        <strain evidence="7 8">FF3</strain>
    </source>
</reference>
<dbReference type="Proteomes" id="UP000182932">
    <property type="component" value="Unassembled WGS sequence"/>
</dbReference>
<dbReference type="GO" id="GO:0003735">
    <property type="term" value="F:structural constituent of ribosome"/>
    <property type="evidence" value="ECO:0007669"/>
    <property type="project" value="InterPro"/>
</dbReference>
<dbReference type="CDD" id="cd00392">
    <property type="entry name" value="Ribosomal_L13"/>
    <property type="match status" value="1"/>
</dbReference>